<comment type="caution">
    <text evidence="2">Lacks conserved residue(s) required for the propagation of feature annotation.</text>
</comment>
<reference evidence="4 5" key="1">
    <citation type="submission" date="2019-09" db="EMBL/GenBank/DDBJ databases">
        <title>Genome Sequences of Streptomyces kaniharaensis ATCC 21070.</title>
        <authorList>
            <person name="Zhu W."/>
            <person name="De Crecy-Lagard V."/>
            <person name="Richards N.G."/>
        </authorList>
    </citation>
    <scope>NUCLEOTIDE SEQUENCE [LARGE SCALE GENOMIC DNA]</scope>
    <source>
        <strain evidence="4 5">SF-557</strain>
    </source>
</reference>
<dbReference type="AlphaFoldDB" id="A0A6N7L2S1"/>
<organism evidence="4 5">
    <name type="scientific">Streptomyces kaniharaensis</name>
    <dbReference type="NCBI Taxonomy" id="212423"/>
    <lineage>
        <taxon>Bacteria</taxon>
        <taxon>Bacillati</taxon>
        <taxon>Actinomycetota</taxon>
        <taxon>Actinomycetes</taxon>
        <taxon>Kitasatosporales</taxon>
        <taxon>Streptomycetaceae</taxon>
        <taxon>Streptomyces</taxon>
    </lineage>
</organism>
<evidence type="ECO:0000256" key="1">
    <source>
        <dbReference type="ARBA" id="ARBA00023098"/>
    </source>
</evidence>
<comment type="caution">
    <text evidence="4">The sequence shown here is derived from an EMBL/GenBank/DDBJ whole genome shotgun (WGS) entry which is preliminary data.</text>
</comment>
<dbReference type="Pfam" id="PF01734">
    <property type="entry name" value="Patatin"/>
    <property type="match status" value="1"/>
</dbReference>
<dbReference type="InterPro" id="IPR016035">
    <property type="entry name" value="Acyl_Trfase/lysoPLipase"/>
</dbReference>
<keyword evidence="2" id="KW-0442">Lipid degradation</keyword>
<dbReference type="OrthoDB" id="2339873at2"/>
<dbReference type="GO" id="GO:0016787">
    <property type="term" value="F:hydrolase activity"/>
    <property type="evidence" value="ECO:0007669"/>
    <property type="project" value="UniProtKB-UniRule"/>
</dbReference>
<dbReference type="EMBL" id="WBOF01000003">
    <property type="protein sequence ID" value="MQS17037.1"/>
    <property type="molecule type" value="Genomic_DNA"/>
</dbReference>
<dbReference type="GO" id="GO:0016042">
    <property type="term" value="P:lipid catabolic process"/>
    <property type="evidence" value="ECO:0007669"/>
    <property type="project" value="UniProtKB-UniRule"/>
</dbReference>
<gene>
    <name evidence="4" type="ORF">F7Q99_33825</name>
</gene>
<dbReference type="RefSeq" id="WP_153468929.1">
    <property type="nucleotide sequence ID" value="NZ_WBOF01000003.1"/>
</dbReference>
<keyword evidence="2" id="KW-0378">Hydrolase</keyword>
<keyword evidence="5" id="KW-1185">Reference proteome</keyword>
<sequence>MRRSLVLAGGGMRVAWQTGVVRALREYGLTFDHVDGTSGGIMTTGMVLSGQDSAEMGRRWSALDVHDFNSALPLADYVKGPWSLPALGSADGVVHKVLPGLGIDVEAVRSSPVEGTFNMVDFVTKTCVAVPNTEIDLELMAAGMSLPLFMPPLRRDGHVWTDAVWVKDANVGEALRRGAHEVWLVWCIGNSRYWGDGPLEQYVHMIEMSANGALFAELATADRPFVLHVVKPSYPLPLDPEFFTGRITADTLMEMGYRDTWNYLDVAEPSGVAKDPTCTMMHDPPRGVRFRERMRGEVDGAGLVLDVSVELPLPAEGDSSPGARLVGHIDHEPWGGRVLLADGRVEADRTGLTYLARARPARTWQEVSARREIGGDRAVDLFSEGRTVAFSTGDGCSGRLDLSLGDAARSLESVEPVGAHGLLSRTEALAELARTGLRRTLAGRGA</sequence>
<dbReference type="Gene3D" id="3.40.1090.10">
    <property type="entry name" value="Cytosolic phospholipase A2 catalytic domain"/>
    <property type="match status" value="1"/>
</dbReference>
<evidence type="ECO:0000313" key="5">
    <source>
        <dbReference type="Proteomes" id="UP000450000"/>
    </source>
</evidence>
<dbReference type="PROSITE" id="PS51635">
    <property type="entry name" value="PNPLA"/>
    <property type="match status" value="1"/>
</dbReference>
<keyword evidence="1 2" id="KW-0443">Lipid metabolism</keyword>
<name>A0A6N7L2S1_9ACTN</name>
<dbReference type="Proteomes" id="UP000450000">
    <property type="component" value="Unassembled WGS sequence"/>
</dbReference>
<dbReference type="SUPFAM" id="SSF52151">
    <property type="entry name" value="FabD/lysophospholipase-like"/>
    <property type="match status" value="1"/>
</dbReference>
<dbReference type="InterPro" id="IPR002641">
    <property type="entry name" value="PNPLA_dom"/>
</dbReference>
<protein>
    <submittedName>
        <fullName evidence="4">Patatin-like phospholipase family protein</fullName>
    </submittedName>
</protein>
<evidence type="ECO:0000313" key="4">
    <source>
        <dbReference type="EMBL" id="MQS17037.1"/>
    </source>
</evidence>
<accession>A0A6N7L2S1</accession>
<proteinExistence type="predicted"/>
<feature type="short sequence motif" description="GXSXG" evidence="2">
    <location>
        <begin position="36"/>
        <end position="40"/>
    </location>
</feature>
<evidence type="ECO:0000256" key="2">
    <source>
        <dbReference type="PROSITE-ProRule" id="PRU01161"/>
    </source>
</evidence>
<evidence type="ECO:0000259" key="3">
    <source>
        <dbReference type="PROSITE" id="PS51635"/>
    </source>
</evidence>
<feature type="domain" description="PNPLA" evidence="3">
    <location>
        <begin position="5"/>
        <end position="176"/>
    </location>
</feature>
<feature type="active site" description="Proton acceptor" evidence="2">
    <location>
        <position position="162"/>
    </location>
</feature>
<feature type="active site" description="Nucleophile" evidence="2">
    <location>
        <position position="38"/>
    </location>
</feature>